<sequence>MIQKKFLSVQDYIGTSSWEDSALERLHNNILPRHGGTAREKAGLSRPVAVGEHDSGDSFLSTPVNFWGEHDRPPPTPDGRVAWPVPVISHRVCWLEMPSFRRRYTGFEISGHVPAITPSSIILMLVLPCILGGAHSGGQGIYSSRRKKAERQDAMTRPQYCIF</sequence>
<reference evidence="2" key="1">
    <citation type="submission" date="2016-02" db="EMBL/GenBank/DDBJ databases">
        <title>Draft genome sequence of Microdochium bolleyi, a fungal endophyte of beachgrass.</title>
        <authorList>
            <consortium name="DOE Joint Genome Institute"/>
            <person name="David A.S."/>
            <person name="May G."/>
            <person name="Haridas S."/>
            <person name="Lim J."/>
            <person name="Wang M."/>
            <person name="Labutti K."/>
            <person name="Lipzen A."/>
            <person name="Barry K."/>
            <person name="Grigoriev I.V."/>
        </authorList>
    </citation>
    <scope>NUCLEOTIDE SEQUENCE [LARGE SCALE GENOMIC DNA]</scope>
    <source>
        <strain evidence="2">J235TASD1</strain>
    </source>
</reference>
<accession>A0A136J2F8</accession>
<gene>
    <name evidence="1" type="ORF">Micbo1qcDRAFT_64071</name>
</gene>
<dbReference type="EMBL" id="KQ964250">
    <property type="protein sequence ID" value="KXJ91274.1"/>
    <property type="molecule type" value="Genomic_DNA"/>
</dbReference>
<name>A0A136J2F8_9PEZI</name>
<keyword evidence="2" id="KW-1185">Reference proteome</keyword>
<dbReference type="AlphaFoldDB" id="A0A136J2F8"/>
<organism evidence="1 2">
    <name type="scientific">Microdochium bolleyi</name>
    <dbReference type="NCBI Taxonomy" id="196109"/>
    <lineage>
        <taxon>Eukaryota</taxon>
        <taxon>Fungi</taxon>
        <taxon>Dikarya</taxon>
        <taxon>Ascomycota</taxon>
        <taxon>Pezizomycotina</taxon>
        <taxon>Sordariomycetes</taxon>
        <taxon>Xylariomycetidae</taxon>
        <taxon>Xylariales</taxon>
        <taxon>Microdochiaceae</taxon>
        <taxon>Microdochium</taxon>
    </lineage>
</organism>
<evidence type="ECO:0000313" key="1">
    <source>
        <dbReference type="EMBL" id="KXJ91274.1"/>
    </source>
</evidence>
<dbReference type="InParanoid" id="A0A136J2F8"/>
<evidence type="ECO:0000313" key="2">
    <source>
        <dbReference type="Proteomes" id="UP000070501"/>
    </source>
</evidence>
<dbReference type="Proteomes" id="UP000070501">
    <property type="component" value="Unassembled WGS sequence"/>
</dbReference>
<protein>
    <submittedName>
        <fullName evidence="1">Uncharacterized protein</fullName>
    </submittedName>
</protein>
<proteinExistence type="predicted"/>